<dbReference type="AlphaFoldDB" id="A0A1I2HX68"/>
<keyword evidence="2 4" id="KW-0808">Transferase</keyword>
<dbReference type="RefSeq" id="WP_096333925.1">
    <property type="nucleotide sequence ID" value="NZ_FOMX01000050.1"/>
</dbReference>
<dbReference type="OrthoDB" id="9811000at2"/>
<dbReference type="GO" id="GO:0032259">
    <property type="term" value="P:methylation"/>
    <property type="evidence" value="ECO:0007669"/>
    <property type="project" value="UniProtKB-KW"/>
</dbReference>
<dbReference type="EMBL" id="FOMX01000050">
    <property type="protein sequence ID" value="SFF34664.1"/>
    <property type="molecule type" value="Genomic_DNA"/>
</dbReference>
<evidence type="ECO:0000259" key="3">
    <source>
        <dbReference type="Pfam" id="PF13649"/>
    </source>
</evidence>
<evidence type="ECO:0000256" key="2">
    <source>
        <dbReference type="ARBA" id="ARBA00022679"/>
    </source>
</evidence>
<keyword evidence="1 4" id="KW-0489">Methyltransferase</keyword>
<dbReference type="GO" id="GO:0008168">
    <property type="term" value="F:methyltransferase activity"/>
    <property type="evidence" value="ECO:0007669"/>
    <property type="project" value="UniProtKB-KW"/>
</dbReference>
<feature type="domain" description="Methyltransferase" evidence="3">
    <location>
        <begin position="48"/>
        <end position="142"/>
    </location>
</feature>
<name>A0A1I2HX68_9BACT</name>
<dbReference type="PANTHER" id="PTHR43861:SF1">
    <property type="entry name" value="TRANS-ACONITATE 2-METHYLTRANSFERASE"/>
    <property type="match status" value="1"/>
</dbReference>
<sequence length="253" mass="27290">MTAEPSGDEMLAALIELHRGLERMGPGDPQFSREILASLPALPERPRIADLGCGAGAGALLLAETFGVPVVAVDASRAFLDQLEARARERGLASLVRAVEGDFGALDWPAESLDLLWSEGAAYHLTFAGALQRWRPLLARGGIAVISEAGWWTETPAAAAREFWAAAYPAMGTEAANAERAREAGFEVLAVRRLPARAWWDNYYGPRLGRVEEVRGTASAAMQAIIDAMEAEVAMFRAHGDDYGYSFYVLRAA</sequence>
<dbReference type="SUPFAM" id="SSF53335">
    <property type="entry name" value="S-adenosyl-L-methionine-dependent methyltransferases"/>
    <property type="match status" value="1"/>
</dbReference>
<dbReference type="InterPro" id="IPR041698">
    <property type="entry name" value="Methyltransf_25"/>
</dbReference>
<dbReference type="STRING" id="54.SAMN02745121_08297"/>
<organism evidence="4 5">
    <name type="scientific">Nannocystis exedens</name>
    <dbReference type="NCBI Taxonomy" id="54"/>
    <lineage>
        <taxon>Bacteria</taxon>
        <taxon>Pseudomonadati</taxon>
        <taxon>Myxococcota</taxon>
        <taxon>Polyangia</taxon>
        <taxon>Nannocystales</taxon>
        <taxon>Nannocystaceae</taxon>
        <taxon>Nannocystis</taxon>
    </lineage>
</organism>
<protein>
    <submittedName>
        <fullName evidence="4">Methyltransferase domain-containing protein</fullName>
    </submittedName>
</protein>
<dbReference type="Proteomes" id="UP000199400">
    <property type="component" value="Unassembled WGS sequence"/>
</dbReference>
<keyword evidence="5" id="KW-1185">Reference proteome</keyword>
<evidence type="ECO:0000313" key="4">
    <source>
        <dbReference type="EMBL" id="SFF34664.1"/>
    </source>
</evidence>
<dbReference type="Gene3D" id="3.40.50.150">
    <property type="entry name" value="Vaccinia Virus protein VP39"/>
    <property type="match status" value="1"/>
</dbReference>
<accession>A0A1I2HX68</accession>
<dbReference type="InterPro" id="IPR029063">
    <property type="entry name" value="SAM-dependent_MTases_sf"/>
</dbReference>
<gene>
    <name evidence="4" type="ORF">SAMN02745121_08297</name>
</gene>
<dbReference type="Pfam" id="PF13649">
    <property type="entry name" value="Methyltransf_25"/>
    <property type="match status" value="1"/>
</dbReference>
<reference evidence="5" key="1">
    <citation type="submission" date="2016-10" db="EMBL/GenBank/DDBJ databases">
        <authorList>
            <person name="Varghese N."/>
            <person name="Submissions S."/>
        </authorList>
    </citation>
    <scope>NUCLEOTIDE SEQUENCE [LARGE SCALE GENOMIC DNA]</scope>
    <source>
        <strain evidence="5">ATCC 25963</strain>
    </source>
</reference>
<dbReference type="PANTHER" id="PTHR43861">
    <property type="entry name" value="TRANS-ACONITATE 2-METHYLTRANSFERASE-RELATED"/>
    <property type="match status" value="1"/>
</dbReference>
<proteinExistence type="predicted"/>
<evidence type="ECO:0000256" key="1">
    <source>
        <dbReference type="ARBA" id="ARBA00022603"/>
    </source>
</evidence>
<evidence type="ECO:0000313" key="5">
    <source>
        <dbReference type="Proteomes" id="UP000199400"/>
    </source>
</evidence>